<dbReference type="Proteomes" id="UP001163223">
    <property type="component" value="Chromosome"/>
</dbReference>
<name>A0ACD4NQ17_9HYPH</name>
<sequence>MSDSAAPASATPAATGAPAPKKRRSVIKPILLLAVLAAGGTAGFHYGREYWLDGRFLVSTDDAYVAADMTILSPKISGYVDAVLVSENARVRAGDALVRIDTGDYDLALRQAEAKLDTERAAIASLQAQRKAADAQVGEAEANRQAANATLDQAQLDYGRAASLAKSGAGAKSQLDQATSALQTARAKLAGAEAAIASAKANVGVLDAQVGEARNVLGELELARDKATRDLGFAVLTAPYDGIVGNLAVQPGDFVSAGKRLAAIVPANGVFIDANFKETQLQHIVAGEEVRIEIDALPGRELTGKVVSLSPASGSVFSLLPPDNATGNFTKVVQRVPVRIAVDHGPEMAQLLRPGLSATVAVDTRTAPLPGEAQPQPETPPAASPSEPAGIPVAAR</sequence>
<organism evidence="1 2">
    <name type="scientific">Antarcticirhabdus aurantiaca</name>
    <dbReference type="NCBI Taxonomy" id="2606717"/>
    <lineage>
        <taxon>Bacteria</taxon>
        <taxon>Pseudomonadati</taxon>
        <taxon>Pseudomonadota</taxon>
        <taxon>Alphaproteobacteria</taxon>
        <taxon>Hyphomicrobiales</taxon>
        <taxon>Aurantimonadaceae</taxon>
        <taxon>Antarcticirhabdus</taxon>
    </lineage>
</organism>
<evidence type="ECO:0000313" key="1">
    <source>
        <dbReference type="EMBL" id="WAJ28817.1"/>
    </source>
</evidence>
<accession>A0ACD4NQ17</accession>
<reference evidence="1" key="1">
    <citation type="submission" date="2022-11" db="EMBL/GenBank/DDBJ databases">
        <title>beta-Carotene-producing bacterium, Jeongeuplla avenae sp. nov., alleviates the salt stress of Arabidopsis seedlings.</title>
        <authorList>
            <person name="Jiang L."/>
            <person name="Lee J."/>
        </authorList>
    </citation>
    <scope>NUCLEOTIDE SEQUENCE</scope>
    <source>
        <strain evidence="1">DY_R2A_6</strain>
    </source>
</reference>
<evidence type="ECO:0000313" key="2">
    <source>
        <dbReference type="Proteomes" id="UP001163223"/>
    </source>
</evidence>
<protein>
    <submittedName>
        <fullName evidence="1">HlyD family secretion protein</fullName>
    </submittedName>
</protein>
<gene>
    <name evidence="1" type="ORF">OXU80_00755</name>
</gene>
<proteinExistence type="predicted"/>
<keyword evidence="2" id="KW-1185">Reference proteome</keyword>
<dbReference type="EMBL" id="CP113520">
    <property type="protein sequence ID" value="WAJ28817.1"/>
    <property type="molecule type" value="Genomic_DNA"/>
</dbReference>